<dbReference type="EMBL" id="JARK01000122">
    <property type="protein sequence ID" value="EYC42675.1"/>
    <property type="molecule type" value="Genomic_DNA"/>
</dbReference>
<dbReference type="Proteomes" id="UP000024635">
    <property type="component" value="Unassembled WGS sequence"/>
</dbReference>
<feature type="region of interest" description="Disordered" evidence="1">
    <location>
        <begin position="167"/>
        <end position="196"/>
    </location>
</feature>
<feature type="compositionally biased region" description="Basic and acidic residues" evidence="1">
    <location>
        <begin position="167"/>
        <end position="189"/>
    </location>
</feature>
<reference evidence="3" key="1">
    <citation type="journal article" date="2015" name="Nat. Genet.">
        <title>The genome and transcriptome of the zoonotic hookworm Ancylostoma ceylanicum identify infection-specific gene families.</title>
        <authorList>
            <person name="Schwarz E.M."/>
            <person name="Hu Y."/>
            <person name="Antoshechkin I."/>
            <person name="Miller M.M."/>
            <person name="Sternberg P.W."/>
            <person name="Aroian R.V."/>
        </authorList>
    </citation>
    <scope>NUCLEOTIDE SEQUENCE</scope>
    <source>
        <strain evidence="3">HY135</strain>
    </source>
</reference>
<accession>A0A016WSQ0</accession>
<dbReference type="OrthoDB" id="10033659at2759"/>
<gene>
    <name evidence="2" type="primary">Acey_s0522.g2899</name>
    <name evidence="2" type="ORF">Y032_0522g2899</name>
</gene>
<sequence>MIIAGESNVYVGLKRPYEAFIGPNSLEKWNEARERSASFCGTCYFYHGNSCSQKEKNRRWTYVKPNGVHKNELDHILCKCKLFTDAAVLPSFQTRSGHRMLRAKFHSNNIKAMLNRMAHRRLPPTILEADTGERVAEMHDFEELSSIEEDFYKLVAAITTHQGWLQKKETEPHHLEDHGRNTTTVREEKESEELYP</sequence>
<dbReference type="AlphaFoldDB" id="A0A016WSQ0"/>
<organism evidence="2 3">
    <name type="scientific">Ancylostoma ceylanicum</name>
    <dbReference type="NCBI Taxonomy" id="53326"/>
    <lineage>
        <taxon>Eukaryota</taxon>
        <taxon>Metazoa</taxon>
        <taxon>Ecdysozoa</taxon>
        <taxon>Nematoda</taxon>
        <taxon>Chromadorea</taxon>
        <taxon>Rhabditida</taxon>
        <taxon>Rhabditina</taxon>
        <taxon>Rhabditomorpha</taxon>
        <taxon>Strongyloidea</taxon>
        <taxon>Ancylostomatidae</taxon>
        <taxon>Ancylostomatinae</taxon>
        <taxon>Ancylostoma</taxon>
    </lineage>
</organism>
<proteinExistence type="predicted"/>
<evidence type="ECO:0000313" key="3">
    <source>
        <dbReference type="Proteomes" id="UP000024635"/>
    </source>
</evidence>
<keyword evidence="3" id="KW-1185">Reference proteome</keyword>
<protein>
    <submittedName>
        <fullName evidence="2">Uncharacterized protein</fullName>
    </submittedName>
</protein>
<name>A0A016WSQ0_9BILA</name>
<comment type="caution">
    <text evidence="2">The sequence shown here is derived from an EMBL/GenBank/DDBJ whole genome shotgun (WGS) entry which is preliminary data.</text>
</comment>
<evidence type="ECO:0000313" key="2">
    <source>
        <dbReference type="EMBL" id="EYC42675.1"/>
    </source>
</evidence>
<evidence type="ECO:0000256" key="1">
    <source>
        <dbReference type="SAM" id="MobiDB-lite"/>
    </source>
</evidence>